<evidence type="ECO:0000313" key="7">
    <source>
        <dbReference type="Proteomes" id="UP000027337"/>
    </source>
</evidence>
<dbReference type="Gene3D" id="1.10.10.10">
    <property type="entry name" value="Winged helix-like DNA-binding domain superfamily/Winged helix DNA-binding domain"/>
    <property type="match status" value="1"/>
</dbReference>
<organism evidence="6 7">
    <name type="scientific">Sulfitobacter mediterraneus</name>
    <dbReference type="NCBI Taxonomy" id="83219"/>
    <lineage>
        <taxon>Bacteria</taxon>
        <taxon>Pseudomonadati</taxon>
        <taxon>Pseudomonadota</taxon>
        <taxon>Alphaproteobacteria</taxon>
        <taxon>Rhodobacterales</taxon>
        <taxon>Roseobacteraceae</taxon>
        <taxon>Sulfitobacter</taxon>
    </lineage>
</organism>
<dbReference type="InterPro" id="IPR058163">
    <property type="entry name" value="LysR-type_TF_proteobact-type"/>
</dbReference>
<keyword evidence="2" id="KW-0805">Transcription regulation</keyword>
<dbReference type="EMBL" id="JEMU01000002">
    <property type="protein sequence ID" value="KAJ04474.1"/>
    <property type="molecule type" value="Genomic_DNA"/>
</dbReference>
<dbReference type="Gene3D" id="3.40.190.290">
    <property type="match status" value="1"/>
</dbReference>
<dbReference type="InterPro" id="IPR000847">
    <property type="entry name" value="LysR_HTH_N"/>
</dbReference>
<dbReference type="InterPro" id="IPR036388">
    <property type="entry name" value="WH-like_DNA-bd_sf"/>
</dbReference>
<evidence type="ECO:0000313" key="6">
    <source>
        <dbReference type="EMBL" id="KAJ04474.1"/>
    </source>
</evidence>
<dbReference type="PANTHER" id="PTHR30537">
    <property type="entry name" value="HTH-TYPE TRANSCRIPTIONAL REGULATOR"/>
    <property type="match status" value="1"/>
</dbReference>
<dbReference type="InterPro" id="IPR036390">
    <property type="entry name" value="WH_DNA-bd_sf"/>
</dbReference>
<evidence type="ECO:0000256" key="2">
    <source>
        <dbReference type="ARBA" id="ARBA00023015"/>
    </source>
</evidence>
<comment type="similarity">
    <text evidence="1">Belongs to the LysR transcriptional regulatory family.</text>
</comment>
<dbReference type="Pfam" id="PF03466">
    <property type="entry name" value="LysR_substrate"/>
    <property type="match status" value="1"/>
</dbReference>
<dbReference type="STRING" id="83219.PM02_03260"/>
<dbReference type="RefSeq" id="WP_037905115.1">
    <property type="nucleotide sequence ID" value="NZ_JEMU01000002.1"/>
</dbReference>
<dbReference type="GO" id="GO:0003700">
    <property type="term" value="F:DNA-binding transcription factor activity"/>
    <property type="evidence" value="ECO:0007669"/>
    <property type="project" value="InterPro"/>
</dbReference>
<dbReference type="eggNOG" id="COG0583">
    <property type="taxonomic scope" value="Bacteria"/>
</dbReference>
<dbReference type="GO" id="GO:0006351">
    <property type="term" value="P:DNA-templated transcription"/>
    <property type="evidence" value="ECO:0007669"/>
    <property type="project" value="TreeGrafter"/>
</dbReference>
<keyword evidence="7" id="KW-1185">Reference proteome</keyword>
<accession>A0A061SWZ2</accession>
<keyword evidence="3" id="KW-0238">DNA-binding</keyword>
<evidence type="ECO:0000259" key="5">
    <source>
        <dbReference type="PROSITE" id="PS50931"/>
    </source>
</evidence>
<dbReference type="PANTHER" id="PTHR30537:SF3">
    <property type="entry name" value="TRANSCRIPTIONAL REGULATORY PROTEIN"/>
    <property type="match status" value="1"/>
</dbReference>
<feature type="domain" description="HTH lysR-type" evidence="5">
    <location>
        <begin position="3"/>
        <end position="60"/>
    </location>
</feature>
<comment type="caution">
    <text evidence="6">The sequence shown here is derived from an EMBL/GenBank/DDBJ whole genome shotgun (WGS) entry which is preliminary data.</text>
</comment>
<dbReference type="SUPFAM" id="SSF46785">
    <property type="entry name" value="Winged helix' DNA-binding domain"/>
    <property type="match status" value="1"/>
</dbReference>
<keyword evidence="4" id="KW-0804">Transcription</keyword>
<gene>
    <name evidence="6" type="ORF">PM02_03260</name>
</gene>
<dbReference type="PROSITE" id="PS50931">
    <property type="entry name" value="HTH_LYSR"/>
    <property type="match status" value="1"/>
</dbReference>
<name>A0A061SWZ2_9RHOB</name>
<evidence type="ECO:0000256" key="1">
    <source>
        <dbReference type="ARBA" id="ARBA00009437"/>
    </source>
</evidence>
<dbReference type="Pfam" id="PF00126">
    <property type="entry name" value="HTH_1"/>
    <property type="match status" value="1"/>
</dbReference>
<reference evidence="6 7" key="1">
    <citation type="journal article" date="2014" name="Genome Announc.">
        <title>Draft Genome Sequences of Two Isolates of the Roseobacter Group, Sulfitobacter sp. Strains 3SOLIMAR09 and 1FIGIMAR09, from Harbors of Mallorca Island (Mediterranean Sea).</title>
        <authorList>
            <person name="Mas-Llado M."/>
            <person name="Pina-Villalonga J.M."/>
            <person name="Brunet-Galmes I."/>
            <person name="Nogales B."/>
            <person name="Bosch R."/>
        </authorList>
    </citation>
    <scope>NUCLEOTIDE SEQUENCE [LARGE SCALE GENOMIC DNA]</scope>
    <source>
        <strain evidence="6 7">1FIGIMAR09</strain>
    </source>
</reference>
<dbReference type="GO" id="GO:0043565">
    <property type="term" value="F:sequence-specific DNA binding"/>
    <property type="evidence" value="ECO:0007669"/>
    <property type="project" value="TreeGrafter"/>
</dbReference>
<sequence length="293" mass="32285">MPLDWNDLRFVLETVRQGGISGAARALRVNHATVARRITAAEAAMGTRLFDRHASGYRPTEAGLEAARSAEQMEAASHDLGRRIGAKDQALSGSLTITAPQLLFERALAPILRQFADLYPAIELKVLAANRELNLSRMEADVAFRISDTPGDTLVGRRVTAQNATVYVGRDQAARLRDDPALPLDWVRFAHWPGPPEVIKQNWPNRRVRMTVDDMYAAIAAVRENIGATRMPCFLGDPDPLMERLPNVPLLPYRSLWVLAHPDLAKSAKVSAFTDFAAREFAALRPLFEGAAA</sequence>
<evidence type="ECO:0000256" key="4">
    <source>
        <dbReference type="ARBA" id="ARBA00023163"/>
    </source>
</evidence>
<dbReference type="AlphaFoldDB" id="A0A061SWZ2"/>
<proteinExistence type="inferred from homology"/>
<dbReference type="Proteomes" id="UP000027337">
    <property type="component" value="Unassembled WGS sequence"/>
</dbReference>
<protein>
    <submittedName>
        <fullName evidence="6">LysR family transcriptional regulator</fullName>
    </submittedName>
</protein>
<evidence type="ECO:0000256" key="3">
    <source>
        <dbReference type="ARBA" id="ARBA00023125"/>
    </source>
</evidence>
<dbReference type="InterPro" id="IPR005119">
    <property type="entry name" value="LysR_subst-bd"/>
</dbReference>
<dbReference type="SUPFAM" id="SSF53850">
    <property type="entry name" value="Periplasmic binding protein-like II"/>
    <property type="match status" value="1"/>
</dbReference>